<evidence type="ECO:0000256" key="4">
    <source>
        <dbReference type="ARBA" id="ARBA00022645"/>
    </source>
</evidence>
<dbReference type="InterPro" id="IPR029058">
    <property type="entry name" value="AB_hydrolase_fold"/>
</dbReference>
<feature type="signal peptide" evidence="9">
    <location>
        <begin position="1"/>
        <end position="20"/>
    </location>
</feature>
<name>A0A2G5DJB4_AQUCA</name>
<reference evidence="10 11" key="1">
    <citation type="submission" date="2017-09" db="EMBL/GenBank/DDBJ databases">
        <title>WGS assembly of Aquilegia coerulea Goldsmith.</title>
        <authorList>
            <person name="Hodges S."/>
            <person name="Kramer E."/>
            <person name="Nordborg M."/>
            <person name="Tomkins J."/>
            <person name="Borevitz J."/>
            <person name="Derieg N."/>
            <person name="Yan J."/>
            <person name="Mihaltcheva S."/>
            <person name="Hayes R.D."/>
            <person name="Rokhsar D."/>
        </authorList>
    </citation>
    <scope>NUCLEOTIDE SEQUENCE [LARGE SCALE GENOMIC DNA]</scope>
    <source>
        <strain evidence="11">cv. Goldsmith</strain>
    </source>
</reference>
<evidence type="ECO:0000256" key="9">
    <source>
        <dbReference type="RuleBase" id="RU361156"/>
    </source>
</evidence>
<keyword evidence="3" id="KW-0964">Secreted</keyword>
<dbReference type="GO" id="GO:0005576">
    <property type="term" value="C:extracellular region"/>
    <property type="evidence" value="ECO:0007669"/>
    <property type="project" value="UniProtKB-SubCell"/>
</dbReference>
<dbReference type="EMBL" id="KZ305036">
    <property type="protein sequence ID" value="PIA43594.1"/>
    <property type="molecule type" value="Genomic_DNA"/>
</dbReference>
<evidence type="ECO:0000256" key="1">
    <source>
        <dbReference type="ARBA" id="ARBA00004613"/>
    </source>
</evidence>
<evidence type="ECO:0000256" key="7">
    <source>
        <dbReference type="ARBA" id="ARBA00023157"/>
    </source>
</evidence>
<dbReference type="PROSITE" id="PS00560">
    <property type="entry name" value="CARBOXYPEPT_SER_HIS"/>
    <property type="match status" value="1"/>
</dbReference>
<sequence>MEQWFLATLLVFIFMPLIRCSSLDQASLLRSFLANKDYKLNDEWAVSYVDLRTEADDLGSMESDLIKDNLPGQPSEIGFKHYAGYVTVDDFKGRNLFYYFVESALLDPVSKPVVLWLNGGPGCSSLGIGAFVEHGPFGVQSDGSTLYLRRHSWNRVANILYVESPAGVGFSYSKTTSDYNTTGDLRTAQDSYVFLINWFKRFSQFKNNDFYIAGESYAGFYIPELADLIIHNNLHAHSSSKIKLKGVMVGNGMMDLKIDRRGLYLYLWSHALISVGTYKGLAKNCLDFKEKCYVYEDLLAKEIGNINMYNLYSEDCSSIHKHGAIDPCEKNYVNSYLNLPGVQTALHANRTQLPYPWSFCSFGTNSSWRDHPSSMLPFYRRLIAAGVRILVYSGDWDAVLPITGTRFAIDAMNLTIRNHWKPWLDDRQKVAGYRIDYEGLTFATVFGGGHEVPRFKPGNAFILVKSFLEGM</sequence>
<accession>A0A2G5DJB4</accession>
<evidence type="ECO:0000256" key="8">
    <source>
        <dbReference type="ARBA" id="ARBA00023180"/>
    </source>
</evidence>
<dbReference type="InterPro" id="IPR001563">
    <property type="entry name" value="Peptidase_S10"/>
</dbReference>
<dbReference type="EMBL" id="KZ305036">
    <property type="protein sequence ID" value="PIA43590.1"/>
    <property type="molecule type" value="Genomic_DNA"/>
</dbReference>
<dbReference type="FunFam" id="3.40.50.11320:FF:000002">
    <property type="entry name" value="Carboxypeptidase"/>
    <property type="match status" value="1"/>
</dbReference>
<keyword evidence="7" id="KW-1015">Disulfide bond</keyword>
<gene>
    <name evidence="10" type="ORF">AQUCO_01900174v1</name>
</gene>
<dbReference type="SUPFAM" id="SSF53474">
    <property type="entry name" value="alpha/beta-Hydrolases"/>
    <property type="match status" value="1"/>
</dbReference>
<evidence type="ECO:0000256" key="5">
    <source>
        <dbReference type="ARBA" id="ARBA00022729"/>
    </source>
</evidence>
<keyword evidence="5 9" id="KW-0732">Signal</keyword>
<dbReference type="Gene3D" id="3.40.50.11320">
    <property type="match status" value="1"/>
</dbReference>
<dbReference type="PANTHER" id="PTHR11802:SF78">
    <property type="entry name" value="CARBOXYPEPTIDASE"/>
    <property type="match status" value="1"/>
</dbReference>
<comment type="subcellular location">
    <subcellularLocation>
        <location evidence="1">Secreted</location>
    </subcellularLocation>
</comment>
<evidence type="ECO:0000313" key="10">
    <source>
        <dbReference type="EMBL" id="PIA43594.1"/>
    </source>
</evidence>
<evidence type="ECO:0000256" key="2">
    <source>
        <dbReference type="ARBA" id="ARBA00009431"/>
    </source>
</evidence>
<evidence type="ECO:0000256" key="6">
    <source>
        <dbReference type="ARBA" id="ARBA00022801"/>
    </source>
</evidence>
<keyword evidence="8" id="KW-0325">Glycoprotein</keyword>
<feature type="chain" id="PRO_5013419865" description="Carboxypeptidase" evidence="9">
    <location>
        <begin position="21"/>
        <end position="471"/>
    </location>
</feature>
<dbReference type="InterPro" id="IPR033124">
    <property type="entry name" value="Ser_caboxypep_his_AS"/>
</dbReference>
<evidence type="ECO:0000313" key="11">
    <source>
        <dbReference type="Proteomes" id="UP000230069"/>
    </source>
</evidence>
<proteinExistence type="inferred from homology"/>
<dbReference type="PRINTS" id="PR00724">
    <property type="entry name" value="CRBOXYPTASEC"/>
</dbReference>
<dbReference type="Gene3D" id="6.10.250.940">
    <property type="match status" value="1"/>
</dbReference>
<dbReference type="Proteomes" id="UP000230069">
    <property type="component" value="Unassembled WGS sequence"/>
</dbReference>
<dbReference type="PANTHER" id="PTHR11802">
    <property type="entry name" value="SERINE PROTEASE FAMILY S10 SERINE CARBOXYPEPTIDASE"/>
    <property type="match status" value="1"/>
</dbReference>
<dbReference type="OrthoDB" id="443318at2759"/>
<evidence type="ECO:0000256" key="3">
    <source>
        <dbReference type="ARBA" id="ARBA00022525"/>
    </source>
</evidence>
<dbReference type="AlphaFoldDB" id="A0A2G5DJB4"/>
<dbReference type="EC" id="3.4.16.-" evidence="9"/>
<dbReference type="GO" id="GO:0004185">
    <property type="term" value="F:serine-type carboxypeptidase activity"/>
    <property type="evidence" value="ECO:0007669"/>
    <property type="project" value="UniProtKB-UniRule"/>
</dbReference>
<dbReference type="InterPro" id="IPR018202">
    <property type="entry name" value="Ser_caboxypep_ser_AS"/>
</dbReference>
<dbReference type="Pfam" id="PF00450">
    <property type="entry name" value="Peptidase_S10"/>
    <property type="match status" value="1"/>
</dbReference>
<organism evidence="10 11">
    <name type="scientific">Aquilegia coerulea</name>
    <name type="common">Rocky mountain columbine</name>
    <dbReference type="NCBI Taxonomy" id="218851"/>
    <lineage>
        <taxon>Eukaryota</taxon>
        <taxon>Viridiplantae</taxon>
        <taxon>Streptophyta</taxon>
        <taxon>Embryophyta</taxon>
        <taxon>Tracheophyta</taxon>
        <taxon>Spermatophyta</taxon>
        <taxon>Magnoliopsida</taxon>
        <taxon>Ranunculales</taxon>
        <taxon>Ranunculaceae</taxon>
        <taxon>Thalictroideae</taxon>
        <taxon>Aquilegia</taxon>
    </lineage>
</organism>
<protein>
    <recommendedName>
        <fullName evidence="9">Carboxypeptidase</fullName>
        <ecNumber evidence="9">3.4.16.-</ecNumber>
    </recommendedName>
</protein>
<dbReference type="FunFam" id="3.40.50.1820:FF:000030">
    <property type="entry name" value="Carboxypeptidase"/>
    <property type="match status" value="1"/>
</dbReference>
<dbReference type="PROSITE" id="PS00131">
    <property type="entry name" value="CARBOXYPEPT_SER_SER"/>
    <property type="match status" value="1"/>
</dbReference>
<comment type="similarity">
    <text evidence="2 9">Belongs to the peptidase S10 family.</text>
</comment>
<keyword evidence="4 9" id="KW-0121">Carboxypeptidase</keyword>
<dbReference type="GO" id="GO:0005773">
    <property type="term" value="C:vacuole"/>
    <property type="evidence" value="ECO:0007669"/>
    <property type="project" value="TreeGrafter"/>
</dbReference>
<dbReference type="Gene3D" id="3.40.50.1820">
    <property type="entry name" value="alpha/beta hydrolase"/>
    <property type="match status" value="1"/>
</dbReference>
<keyword evidence="11" id="KW-1185">Reference proteome</keyword>
<keyword evidence="9" id="KW-0645">Protease</keyword>
<dbReference type="GO" id="GO:0006508">
    <property type="term" value="P:proteolysis"/>
    <property type="evidence" value="ECO:0007669"/>
    <property type="project" value="UniProtKB-KW"/>
</dbReference>
<keyword evidence="6 9" id="KW-0378">Hydrolase</keyword>